<dbReference type="OrthoDB" id="9814067at2"/>
<evidence type="ECO:0000313" key="2">
    <source>
        <dbReference type="Proteomes" id="UP000196027"/>
    </source>
</evidence>
<reference evidence="1 2" key="1">
    <citation type="submission" date="2017-05" db="EMBL/GenBank/DDBJ databases">
        <title>Genomic insights into alkan degradation activity of Oleiphilus messinensis.</title>
        <authorList>
            <person name="Kozyavkin S.A."/>
            <person name="Slesarev A.I."/>
            <person name="Golyshin P.N."/>
            <person name="Korzhenkov A."/>
            <person name="Golyshina O.N."/>
            <person name="Toshchakov S.V."/>
        </authorList>
    </citation>
    <scope>NUCLEOTIDE SEQUENCE [LARGE SCALE GENOMIC DNA]</scope>
    <source>
        <strain evidence="1 2">ME102</strain>
    </source>
</reference>
<accession>A0A1Y0I8W6</accession>
<organism evidence="1 2">
    <name type="scientific">Oleiphilus messinensis</name>
    <dbReference type="NCBI Taxonomy" id="141451"/>
    <lineage>
        <taxon>Bacteria</taxon>
        <taxon>Pseudomonadati</taxon>
        <taxon>Pseudomonadota</taxon>
        <taxon>Gammaproteobacteria</taxon>
        <taxon>Oceanospirillales</taxon>
        <taxon>Oleiphilaceae</taxon>
        <taxon>Oleiphilus</taxon>
    </lineage>
</organism>
<evidence type="ECO:0000313" key="1">
    <source>
        <dbReference type="EMBL" id="ARU56629.1"/>
    </source>
</evidence>
<dbReference type="Proteomes" id="UP000196027">
    <property type="component" value="Chromosome"/>
</dbReference>
<proteinExistence type="predicted"/>
<dbReference type="AlphaFoldDB" id="A0A1Y0I8W6"/>
<name>A0A1Y0I8W6_9GAMM</name>
<dbReference type="EMBL" id="CP021425">
    <property type="protein sequence ID" value="ARU56629.1"/>
    <property type="molecule type" value="Genomic_DNA"/>
</dbReference>
<protein>
    <submittedName>
        <fullName evidence="1">Transposase</fullName>
    </submittedName>
</protein>
<keyword evidence="2" id="KW-1185">Reference proteome</keyword>
<dbReference type="RefSeq" id="WP_087461595.1">
    <property type="nucleotide sequence ID" value="NZ_CP021425.1"/>
</dbReference>
<dbReference type="KEGG" id="ome:OLMES_2579"/>
<sequence>MRVLLVFQFHLQDYLELVDWTGRIQRDDKRGSISTTLPPILQRLNISEKQWIQLTGKMETLFPTFVGRAKQVKIASKTLGHQRVSGLAQCRSLFPK</sequence>
<gene>
    <name evidence="1" type="ORF">OLMES_2579</name>
</gene>